<dbReference type="OrthoDB" id="195446at2759"/>
<dbReference type="HOGENOM" id="CLU_019785_0_0_1"/>
<dbReference type="OMA" id="LHEYPEN"/>
<dbReference type="PANTHER" id="PTHR24193">
    <property type="entry name" value="ANKYRIN REPEAT PROTEIN"/>
    <property type="match status" value="1"/>
</dbReference>
<sequence length="797" mass="88677">MESSESQPDISIWEGILRAIDSALDRLHFVAVAIRKASAKKIEYNLATVLTDQDIVFRRDVAALVRLRFPAARRSICQQIGDSIAARRRMLFRKHIHAKKLTIRRVVTGGPPSKQRHNSEPDFRPVGSTPAKDIIARNLSVPATGATKASRPDPQAPALKHLHHPKRPALTTVVSEISTSQQDSFEYPPPPKANDGDTRVQCPYCLMPLDHRELERKGYEYWTHHVDEDIKPYACLFPECSEALVVFTRRHEWKSHMESVHSKDWPRKVHTIIWYCDIDHNPPEQFETEILWRDHMQNLDSHAKRKLTRPTKAQLDALSPRKQQVALRDRFVCPLCEQIPERIRSIVEKGLGNPQEGDQYLIDHVANHIKSISLLAVPSLGDSPAPLGTEGDSIVMKDSFRRLLHDNSIPQPPSGIELLDGLSLPSAGWSTTARENNALLLLPDTDTVWDEDFPNYAHPEHPPDMLADSWVEALEIWKVESDPLTQESTESDPVLSHLKQAKMATEVSEEVTDITVLENSDIDSQDQLGRTVLCRAVERKLETAVRVLLGRGANTEVADRDGRTPLLRAAASGYEGIIKLLLDKGARIEAADQQFGMTSLSWAAMNGHEAVVLMLLDNGADIESADNSHRTPLSWAASRGHEAIVQLFLERGANIEASDHKYGRTPLSWAAARGHDAIVRLLLIIGANPEATDREHNRTPLSWAAASGYDATVKALLTAGANIEVADQYYGQTPLAFAAENGHEAVVELLLQAGANVHAVDKKGQTALSWADENNHKSVVQILQSYVSPYRKDTTTP</sequence>
<reference evidence="6" key="1">
    <citation type="journal article" date="2013" name="Genome Announc.">
        <title>Draft genome sequence of the grapevine dieback fungus Eutypa lata UCR-EL1.</title>
        <authorList>
            <person name="Blanco-Ulate B."/>
            <person name="Rolshausen P.E."/>
            <person name="Cantu D."/>
        </authorList>
    </citation>
    <scope>NUCLEOTIDE SEQUENCE [LARGE SCALE GENOMIC DNA]</scope>
    <source>
        <strain evidence="6">UCR-EL1</strain>
    </source>
</reference>
<protein>
    <submittedName>
        <fullName evidence="5">Putative ankyrin repeat protein</fullName>
    </submittedName>
</protein>
<evidence type="ECO:0000256" key="2">
    <source>
        <dbReference type="ARBA" id="ARBA00023043"/>
    </source>
</evidence>
<feature type="region of interest" description="Disordered" evidence="4">
    <location>
        <begin position="107"/>
        <end position="129"/>
    </location>
</feature>
<dbReference type="KEGG" id="ela:UCREL1_10840"/>
<feature type="repeat" description="ANK" evidence="3">
    <location>
        <begin position="561"/>
        <end position="593"/>
    </location>
</feature>
<dbReference type="AlphaFoldDB" id="M7SXE0"/>
<dbReference type="PROSITE" id="PS50297">
    <property type="entry name" value="ANK_REP_REGION"/>
    <property type="match status" value="6"/>
</dbReference>
<dbReference type="InterPro" id="IPR036770">
    <property type="entry name" value="Ankyrin_rpt-contain_sf"/>
</dbReference>
<accession>M7SXE0</accession>
<feature type="repeat" description="ANK" evidence="3">
    <location>
        <begin position="696"/>
        <end position="728"/>
    </location>
</feature>
<dbReference type="InterPro" id="IPR050663">
    <property type="entry name" value="Ankyrin-SOCS_Box"/>
</dbReference>
<dbReference type="Gene3D" id="3.30.160.60">
    <property type="entry name" value="Classic Zinc Finger"/>
    <property type="match status" value="1"/>
</dbReference>
<dbReference type="eggNOG" id="KOG0504">
    <property type="taxonomic scope" value="Eukaryota"/>
</dbReference>
<evidence type="ECO:0000256" key="1">
    <source>
        <dbReference type="ARBA" id="ARBA00022737"/>
    </source>
</evidence>
<dbReference type="Pfam" id="PF00023">
    <property type="entry name" value="Ank"/>
    <property type="match status" value="1"/>
</dbReference>
<dbReference type="Pfam" id="PF12796">
    <property type="entry name" value="Ank_2"/>
    <property type="match status" value="3"/>
</dbReference>
<dbReference type="SMART" id="SM00248">
    <property type="entry name" value="ANK"/>
    <property type="match status" value="8"/>
</dbReference>
<dbReference type="STRING" id="1287681.M7SXE0"/>
<feature type="repeat" description="ANK" evidence="3">
    <location>
        <begin position="595"/>
        <end position="627"/>
    </location>
</feature>
<dbReference type="PROSITE" id="PS50088">
    <property type="entry name" value="ANK_REPEAT"/>
    <property type="match status" value="7"/>
</dbReference>
<dbReference type="InterPro" id="IPR002110">
    <property type="entry name" value="Ankyrin_rpt"/>
</dbReference>
<dbReference type="GO" id="GO:0005634">
    <property type="term" value="C:nucleus"/>
    <property type="evidence" value="ECO:0007669"/>
    <property type="project" value="TreeGrafter"/>
</dbReference>
<keyword evidence="1" id="KW-0677">Repeat</keyword>
<keyword evidence="2 3" id="KW-0040">ANK repeat</keyword>
<evidence type="ECO:0000256" key="4">
    <source>
        <dbReference type="SAM" id="MobiDB-lite"/>
    </source>
</evidence>
<feature type="repeat" description="ANK" evidence="3">
    <location>
        <begin position="662"/>
        <end position="694"/>
    </location>
</feature>
<organism evidence="5 6">
    <name type="scientific">Eutypa lata (strain UCR-EL1)</name>
    <name type="common">Grapevine dieback disease fungus</name>
    <name type="synonym">Eutypa armeniacae</name>
    <dbReference type="NCBI Taxonomy" id="1287681"/>
    <lineage>
        <taxon>Eukaryota</taxon>
        <taxon>Fungi</taxon>
        <taxon>Dikarya</taxon>
        <taxon>Ascomycota</taxon>
        <taxon>Pezizomycotina</taxon>
        <taxon>Sordariomycetes</taxon>
        <taxon>Xylariomycetidae</taxon>
        <taxon>Xylariales</taxon>
        <taxon>Diatrypaceae</taxon>
        <taxon>Eutypa</taxon>
    </lineage>
</organism>
<evidence type="ECO:0000313" key="6">
    <source>
        <dbReference type="Proteomes" id="UP000012174"/>
    </source>
</evidence>
<dbReference type="PANTHER" id="PTHR24193:SF121">
    <property type="entry name" value="ADA2A-CONTAINING COMPLEX COMPONENT 3, ISOFORM D"/>
    <property type="match status" value="1"/>
</dbReference>
<feature type="repeat" description="ANK" evidence="3">
    <location>
        <begin position="628"/>
        <end position="660"/>
    </location>
</feature>
<dbReference type="Gene3D" id="1.25.40.20">
    <property type="entry name" value="Ankyrin repeat-containing domain"/>
    <property type="match status" value="4"/>
</dbReference>
<proteinExistence type="predicted"/>
<dbReference type="GO" id="GO:0000976">
    <property type="term" value="F:transcription cis-regulatory region binding"/>
    <property type="evidence" value="ECO:0007669"/>
    <property type="project" value="TreeGrafter"/>
</dbReference>
<evidence type="ECO:0000256" key="3">
    <source>
        <dbReference type="PROSITE-ProRule" id="PRU00023"/>
    </source>
</evidence>
<dbReference type="EMBL" id="KB707480">
    <property type="protein sequence ID" value="EMR62226.1"/>
    <property type="molecule type" value="Genomic_DNA"/>
</dbReference>
<gene>
    <name evidence="5" type="ORF">UCREL1_10840</name>
</gene>
<keyword evidence="6" id="KW-1185">Reference proteome</keyword>
<feature type="repeat" description="ANK" evidence="3">
    <location>
        <begin position="730"/>
        <end position="762"/>
    </location>
</feature>
<name>M7SXE0_EUTLA</name>
<feature type="repeat" description="ANK" evidence="3">
    <location>
        <begin position="528"/>
        <end position="560"/>
    </location>
</feature>
<dbReference type="GO" id="GO:0045944">
    <property type="term" value="P:positive regulation of transcription by RNA polymerase II"/>
    <property type="evidence" value="ECO:0007669"/>
    <property type="project" value="TreeGrafter"/>
</dbReference>
<feature type="region of interest" description="Disordered" evidence="4">
    <location>
        <begin position="143"/>
        <end position="165"/>
    </location>
</feature>
<dbReference type="PRINTS" id="PR01415">
    <property type="entry name" value="ANKYRIN"/>
</dbReference>
<dbReference type="SUPFAM" id="SSF48403">
    <property type="entry name" value="Ankyrin repeat"/>
    <property type="match status" value="1"/>
</dbReference>
<dbReference type="Proteomes" id="UP000012174">
    <property type="component" value="Unassembled WGS sequence"/>
</dbReference>
<evidence type="ECO:0000313" key="5">
    <source>
        <dbReference type="EMBL" id="EMR62226.1"/>
    </source>
</evidence>